<evidence type="ECO:0000256" key="3">
    <source>
        <dbReference type="ARBA" id="ARBA00022617"/>
    </source>
</evidence>
<comment type="cofactor">
    <cofactor evidence="1 8">
        <name>heme</name>
        <dbReference type="ChEBI" id="CHEBI:30413"/>
    </cofactor>
</comment>
<keyword evidence="6 8" id="KW-0408">Iron</keyword>
<evidence type="ECO:0000256" key="5">
    <source>
        <dbReference type="ARBA" id="ARBA00023002"/>
    </source>
</evidence>
<keyword evidence="4 8" id="KW-0479">Metal-binding</keyword>
<sequence length="511" mass="57124">MFRLENLSWEYLVSAGVAAVVSVVVYRLTLHPLAGYPGPRLAAATRLYEAYYDLFLNGQYVFKIQELHDKYGPIIRISPNELHVNDAKFLDKLYNNEGKWNKHAWANDAFGVPNATVVTVDHDWHKRRRAAISSYFSRPNVASKQDILRRGAFKLCDRLNEYDGSDNTVNLSHAISAMARDVAGEFLLNRQYNNLDSPGFNADMTLMSQGFGTVWRTCKHIPFLAQILKLLKPSFMVKITTDPGAKAFFGFVAGILNVIKEELNAGTDSGSESEKEQRTLIDHIVHSNLPASEKGAARINDELASISGAAFETTANALRCMLYYVYGDANILDQLREEIRVLKKDKSITRIPEVETSSLEQLPFLSAVLTECLRLAPGVVTRMARVAPDRAIIFKDYAIPAGTPVGMTPFLMHMDENVFEDARAFKPERWMDPEARRKLSKTYAPFSKGTRICLGMHFAWAELYMVTACLVDEYDFSLVGAGPKDIECVSDQFVVGVADPSGIKARVTRAV</sequence>
<evidence type="ECO:0000256" key="1">
    <source>
        <dbReference type="ARBA" id="ARBA00001971"/>
    </source>
</evidence>
<dbReference type="SUPFAM" id="SSF48264">
    <property type="entry name" value="Cytochrome P450"/>
    <property type="match status" value="1"/>
</dbReference>
<evidence type="ECO:0000256" key="10">
    <source>
        <dbReference type="SAM" id="Phobius"/>
    </source>
</evidence>
<evidence type="ECO:0000256" key="2">
    <source>
        <dbReference type="ARBA" id="ARBA00010617"/>
    </source>
</evidence>
<dbReference type="PANTHER" id="PTHR24305:SF157">
    <property type="entry name" value="N-ACETYLTRYPTOPHAN 6-HYDROXYLASE IVOC-RELATED"/>
    <property type="match status" value="1"/>
</dbReference>
<evidence type="ECO:0000256" key="9">
    <source>
        <dbReference type="RuleBase" id="RU000461"/>
    </source>
</evidence>
<feature type="binding site" description="axial binding residue" evidence="8">
    <location>
        <position position="453"/>
    </location>
    <ligand>
        <name>heme</name>
        <dbReference type="ChEBI" id="CHEBI:30413"/>
    </ligand>
    <ligandPart>
        <name>Fe</name>
        <dbReference type="ChEBI" id="CHEBI:18248"/>
    </ligandPart>
</feature>
<dbReference type="InterPro" id="IPR001128">
    <property type="entry name" value="Cyt_P450"/>
</dbReference>
<dbReference type="InterPro" id="IPR050121">
    <property type="entry name" value="Cytochrome_P450_monoxygenase"/>
</dbReference>
<dbReference type="PRINTS" id="PR00385">
    <property type="entry name" value="P450"/>
</dbReference>
<gene>
    <name evidence="11" type="ORF">VHEMI09367</name>
</gene>
<dbReference type="GO" id="GO:0004497">
    <property type="term" value="F:monooxygenase activity"/>
    <property type="evidence" value="ECO:0007669"/>
    <property type="project" value="UniProtKB-KW"/>
</dbReference>
<dbReference type="GO" id="GO:0020037">
    <property type="term" value="F:heme binding"/>
    <property type="evidence" value="ECO:0007669"/>
    <property type="project" value="InterPro"/>
</dbReference>
<evidence type="ECO:0000256" key="6">
    <source>
        <dbReference type="ARBA" id="ARBA00023004"/>
    </source>
</evidence>
<keyword evidence="10" id="KW-0472">Membrane</keyword>
<dbReference type="HOGENOM" id="CLU_001570_14_4_1"/>
<dbReference type="CDD" id="cd11062">
    <property type="entry name" value="CYP58-like"/>
    <property type="match status" value="1"/>
</dbReference>
<name>A0A0A1TG75_9HYPO</name>
<dbReference type="PRINTS" id="PR00465">
    <property type="entry name" value="EP450IV"/>
</dbReference>
<keyword evidence="12" id="KW-1185">Reference proteome</keyword>
<dbReference type="GO" id="GO:0005506">
    <property type="term" value="F:iron ion binding"/>
    <property type="evidence" value="ECO:0007669"/>
    <property type="project" value="InterPro"/>
</dbReference>
<keyword evidence="7 9" id="KW-0503">Monooxygenase</keyword>
<dbReference type="STRING" id="1531966.A0A0A1TG75"/>
<accession>A0A0A1TG75</accession>
<evidence type="ECO:0000256" key="8">
    <source>
        <dbReference type="PIRSR" id="PIRSR602403-1"/>
    </source>
</evidence>
<keyword evidence="3 8" id="KW-0349">Heme</keyword>
<dbReference type="InterPro" id="IPR036396">
    <property type="entry name" value="Cyt_P450_sf"/>
</dbReference>
<organism evidence="11 12">
    <name type="scientific">[Torrubiella] hemipterigena</name>
    <dbReference type="NCBI Taxonomy" id="1531966"/>
    <lineage>
        <taxon>Eukaryota</taxon>
        <taxon>Fungi</taxon>
        <taxon>Dikarya</taxon>
        <taxon>Ascomycota</taxon>
        <taxon>Pezizomycotina</taxon>
        <taxon>Sordariomycetes</taxon>
        <taxon>Hypocreomycetidae</taxon>
        <taxon>Hypocreales</taxon>
        <taxon>Clavicipitaceae</taxon>
        <taxon>Clavicipitaceae incertae sedis</taxon>
        <taxon>'Torrubiella' clade</taxon>
    </lineage>
</organism>
<dbReference type="PANTHER" id="PTHR24305">
    <property type="entry name" value="CYTOCHROME P450"/>
    <property type="match status" value="1"/>
</dbReference>
<keyword evidence="5 9" id="KW-0560">Oxidoreductase</keyword>
<dbReference type="EMBL" id="CDHN01000006">
    <property type="protein sequence ID" value="CEJ93799.1"/>
    <property type="molecule type" value="Genomic_DNA"/>
</dbReference>
<evidence type="ECO:0000313" key="11">
    <source>
        <dbReference type="EMBL" id="CEJ93799.1"/>
    </source>
</evidence>
<proteinExistence type="inferred from homology"/>
<dbReference type="Proteomes" id="UP000039046">
    <property type="component" value="Unassembled WGS sequence"/>
</dbReference>
<dbReference type="GO" id="GO:0016705">
    <property type="term" value="F:oxidoreductase activity, acting on paired donors, with incorporation or reduction of molecular oxygen"/>
    <property type="evidence" value="ECO:0007669"/>
    <property type="project" value="InterPro"/>
</dbReference>
<dbReference type="InterPro" id="IPR002403">
    <property type="entry name" value="Cyt_P450_E_grp-IV"/>
</dbReference>
<dbReference type="Pfam" id="PF00067">
    <property type="entry name" value="p450"/>
    <property type="match status" value="1"/>
</dbReference>
<dbReference type="AlphaFoldDB" id="A0A0A1TG75"/>
<evidence type="ECO:0008006" key="13">
    <source>
        <dbReference type="Google" id="ProtNLM"/>
    </source>
</evidence>
<keyword evidence="10" id="KW-0812">Transmembrane</keyword>
<keyword evidence="10" id="KW-1133">Transmembrane helix</keyword>
<dbReference type="InterPro" id="IPR017972">
    <property type="entry name" value="Cyt_P450_CS"/>
</dbReference>
<protein>
    <recommendedName>
        <fullName evidence="13">Trichodiene oxygenase</fullName>
    </recommendedName>
</protein>
<feature type="transmembrane region" description="Helical" evidence="10">
    <location>
        <begin position="12"/>
        <end position="30"/>
    </location>
</feature>
<comment type="similarity">
    <text evidence="2 9">Belongs to the cytochrome P450 family.</text>
</comment>
<reference evidence="11 12" key="1">
    <citation type="journal article" date="2015" name="Genome Announc.">
        <title>Draft Genome Sequence and Gene Annotation of the Entomopathogenic Fungus Verticillium hemipterigenum.</title>
        <authorList>
            <person name="Horn F."/>
            <person name="Habel A."/>
            <person name="Scharf D.H."/>
            <person name="Dworschak J."/>
            <person name="Brakhage A.A."/>
            <person name="Guthke R."/>
            <person name="Hertweck C."/>
            <person name="Linde J."/>
        </authorList>
    </citation>
    <scope>NUCLEOTIDE SEQUENCE [LARGE SCALE GENOMIC DNA]</scope>
</reference>
<dbReference type="PROSITE" id="PS00086">
    <property type="entry name" value="CYTOCHROME_P450"/>
    <property type="match status" value="1"/>
</dbReference>
<dbReference type="Gene3D" id="1.10.630.10">
    <property type="entry name" value="Cytochrome P450"/>
    <property type="match status" value="1"/>
</dbReference>
<evidence type="ECO:0000313" key="12">
    <source>
        <dbReference type="Proteomes" id="UP000039046"/>
    </source>
</evidence>
<evidence type="ECO:0000256" key="7">
    <source>
        <dbReference type="ARBA" id="ARBA00023033"/>
    </source>
</evidence>
<evidence type="ECO:0000256" key="4">
    <source>
        <dbReference type="ARBA" id="ARBA00022723"/>
    </source>
</evidence>
<dbReference type="OrthoDB" id="3945418at2759"/>